<keyword evidence="6" id="KW-0472">Membrane</keyword>
<sequence>MGQCASGRRVVKVREDWDGGVSRGRHGWITIVKEQRSRLYIVRKCVVILVCWHKYGNS</sequence>
<dbReference type="Proteomes" id="UP000008311">
    <property type="component" value="Unassembled WGS sequence"/>
</dbReference>
<evidence type="ECO:0000256" key="6">
    <source>
        <dbReference type="ARBA" id="ARBA00023136"/>
    </source>
</evidence>
<evidence type="ECO:0000256" key="4">
    <source>
        <dbReference type="ARBA" id="ARBA00022692"/>
    </source>
</evidence>
<dbReference type="EMBL" id="EQ974221">
    <property type="protein sequence ID" value="EEF31755.1"/>
    <property type="molecule type" value="Genomic_DNA"/>
</dbReference>
<reference evidence="9" key="1">
    <citation type="journal article" date="2010" name="Nat. Biotechnol.">
        <title>Draft genome sequence of the oilseed species Ricinus communis.</title>
        <authorList>
            <person name="Chan A.P."/>
            <person name="Crabtree J."/>
            <person name="Zhao Q."/>
            <person name="Lorenzi H."/>
            <person name="Orvis J."/>
            <person name="Puiu D."/>
            <person name="Melake-Berhan A."/>
            <person name="Jones K.M."/>
            <person name="Redman J."/>
            <person name="Chen G."/>
            <person name="Cahoon E.B."/>
            <person name="Gedil M."/>
            <person name="Stanke M."/>
            <person name="Haas B.J."/>
            <person name="Wortman J.R."/>
            <person name="Fraser-Liggett C.M."/>
            <person name="Ravel J."/>
            <person name="Rabinowicz P.D."/>
        </authorList>
    </citation>
    <scope>NUCLEOTIDE SEQUENCE [LARGE SCALE GENOMIC DNA]</scope>
    <source>
        <strain evidence="9">cv. Hale</strain>
    </source>
</reference>
<evidence type="ECO:0000256" key="2">
    <source>
        <dbReference type="ARBA" id="ARBA00022473"/>
    </source>
</evidence>
<comment type="subcellular location">
    <subcellularLocation>
        <location evidence="1">Cell membrane</location>
        <topology evidence="1">Single-pass membrane protein</topology>
    </subcellularLocation>
</comment>
<keyword evidence="9" id="KW-1185">Reference proteome</keyword>
<dbReference type="InterPro" id="IPR012552">
    <property type="entry name" value="DVL"/>
</dbReference>
<keyword evidence="3" id="KW-1003">Cell membrane</keyword>
<dbReference type="GO" id="GO:0005886">
    <property type="term" value="C:plasma membrane"/>
    <property type="evidence" value="ECO:0007669"/>
    <property type="project" value="UniProtKB-SubCell"/>
</dbReference>
<comment type="similarity">
    <text evidence="7">Belongs to the DVL/RTFL small polypeptides family.</text>
</comment>
<gene>
    <name evidence="8" type="ORF">RCOM_0783360</name>
</gene>
<evidence type="ECO:0000313" key="9">
    <source>
        <dbReference type="Proteomes" id="UP000008311"/>
    </source>
</evidence>
<dbReference type="PANTHER" id="PTHR33102">
    <property type="entry name" value="DVL19-RELATED-RELATED"/>
    <property type="match status" value="1"/>
</dbReference>
<dbReference type="AlphaFoldDB" id="B9SXC8"/>
<evidence type="ECO:0000256" key="3">
    <source>
        <dbReference type="ARBA" id="ARBA00022475"/>
    </source>
</evidence>
<dbReference type="GO" id="GO:0008285">
    <property type="term" value="P:negative regulation of cell population proliferation"/>
    <property type="evidence" value="ECO:0007669"/>
    <property type="project" value="InterPro"/>
</dbReference>
<evidence type="ECO:0000256" key="7">
    <source>
        <dbReference type="ARBA" id="ARBA00024340"/>
    </source>
</evidence>
<dbReference type="InParanoid" id="B9SXC8"/>
<proteinExistence type="inferred from homology"/>
<protein>
    <submittedName>
        <fullName evidence="8">Uncharacterized protein</fullName>
    </submittedName>
</protein>
<keyword evidence="4" id="KW-0812">Transmembrane</keyword>
<keyword evidence="5" id="KW-1133">Transmembrane helix</keyword>
<name>B9SXC8_RICCO</name>
<dbReference type="GO" id="GO:0048367">
    <property type="term" value="P:shoot system development"/>
    <property type="evidence" value="ECO:0007669"/>
    <property type="project" value="UniProtKB-ARBA"/>
</dbReference>
<dbReference type="Pfam" id="PF08137">
    <property type="entry name" value="DVL"/>
    <property type="match status" value="1"/>
</dbReference>
<organism evidence="8 9">
    <name type="scientific">Ricinus communis</name>
    <name type="common">Castor bean</name>
    <dbReference type="NCBI Taxonomy" id="3988"/>
    <lineage>
        <taxon>Eukaryota</taxon>
        <taxon>Viridiplantae</taxon>
        <taxon>Streptophyta</taxon>
        <taxon>Embryophyta</taxon>
        <taxon>Tracheophyta</taxon>
        <taxon>Spermatophyta</taxon>
        <taxon>Magnoliopsida</taxon>
        <taxon>eudicotyledons</taxon>
        <taxon>Gunneridae</taxon>
        <taxon>Pentapetalae</taxon>
        <taxon>rosids</taxon>
        <taxon>fabids</taxon>
        <taxon>Malpighiales</taxon>
        <taxon>Euphorbiaceae</taxon>
        <taxon>Acalyphoideae</taxon>
        <taxon>Acalypheae</taxon>
        <taxon>Ricinus</taxon>
    </lineage>
</organism>
<keyword evidence="2" id="KW-0217">Developmental protein</keyword>
<evidence type="ECO:0000256" key="5">
    <source>
        <dbReference type="ARBA" id="ARBA00022989"/>
    </source>
</evidence>
<evidence type="ECO:0000313" key="8">
    <source>
        <dbReference type="EMBL" id="EEF31755.1"/>
    </source>
</evidence>
<dbReference type="InterPro" id="IPR051525">
    <property type="entry name" value="DVL_RTFL_regulatory"/>
</dbReference>
<accession>B9SXC8</accession>
<evidence type="ECO:0000256" key="1">
    <source>
        <dbReference type="ARBA" id="ARBA00004162"/>
    </source>
</evidence>